<dbReference type="EMBL" id="JAIWQS010000009">
    <property type="protein sequence ID" value="KAJ8755376.1"/>
    <property type="molecule type" value="Genomic_DNA"/>
</dbReference>
<organism evidence="1 2">
    <name type="scientific">Erythroxylum novogranatense</name>
    <dbReference type="NCBI Taxonomy" id="1862640"/>
    <lineage>
        <taxon>Eukaryota</taxon>
        <taxon>Viridiplantae</taxon>
        <taxon>Streptophyta</taxon>
        <taxon>Embryophyta</taxon>
        <taxon>Tracheophyta</taxon>
        <taxon>Spermatophyta</taxon>
        <taxon>Magnoliopsida</taxon>
        <taxon>eudicotyledons</taxon>
        <taxon>Gunneridae</taxon>
        <taxon>Pentapetalae</taxon>
        <taxon>rosids</taxon>
        <taxon>fabids</taxon>
        <taxon>Malpighiales</taxon>
        <taxon>Erythroxylaceae</taxon>
        <taxon>Erythroxylum</taxon>
    </lineage>
</organism>
<evidence type="ECO:0000313" key="1">
    <source>
        <dbReference type="EMBL" id="KAJ8755376.1"/>
    </source>
</evidence>
<proteinExistence type="predicted"/>
<comment type="caution">
    <text evidence="1">The sequence shown here is derived from an EMBL/GenBank/DDBJ whole genome shotgun (WGS) entry which is preliminary data.</text>
</comment>
<dbReference type="AlphaFoldDB" id="A0AAV8SSW6"/>
<gene>
    <name evidence="1" type="ORF">K2173_019174</name>
</gene>
<reference evidence="1 2" key="1">
    <citation type="submission" date="2021-09" db="EMBL/GenBank/DDBJ databases">
        <title>Genomic insights and catalytic innovation underlie evolution of tropane alkaloids biosynthesis.</title>
        <authorList>
            <person name="Wang Y.-J."/>
            <person name="Tian T."/>
            <person name="Huang J.-P."/>
            <person name="Huang S.-X."/>
        </authorList>
    </citation>
    <scope>NUCLEOTIDE SEQUENCE [LARGE SCALE GENOMIC DNA]</scope>
    <source>
        <strain evidence="1">KIB-2018</strain>
        <tissue evidence="1">Leaf</tissue>
    </source>
</reference>
<sequence length="67" mass="7054">MEIFEVTDEVGPPFDVEADHSGASLIIGCDLEGLGEPLVDEGRSVGDETVDLVVVKGDIVEVVGVVW</sequence>
<dbReference type="Proteomes" id="UP001159364">
    <property type="component" value="Linkage Group LG09"/>
</dbReference>
<evidence type="ECO:0000313" key="2">
    <source>
        <dbReference type="Proteomes" id="UP001159364"/>
    </source>
</evidence>
<accession>A0AAV8SSW6</accession>
<name>A0AAV8SSW6_9ROSI</name>
<protein>
    <submittedName>
        <fullName evidence="1">Uncharacterized protein</fullName>
    </submittedName>
</protein>
<keyword evidence="2" id="KW-1185">Reference proteome</keyword>